<dbReference type="SMART" id="SM00702">
    <property type="entry name" value="P4Hc"/>
    <property type="match status" value="1"/>
</dbReference>
<dbReference type="PROSITE" id="PS51471">
    <property type="entry name" value="FE2OG_OXY"/>
    <property type="match status" value="1"/>
</dbReference>
<feature type="signal peptide" evidence="11">
    <location>
        <begin position="1"/>
        <end position="20"/>
    </location>
</feature>
<name>A0A2P6VEQ0_9CHLO</name>
<dbReference type="PANTHER" id="PTHR10869:SF238">
    <property type="entry name" value="PROLYL 4-HYDROXYLASE 6-RELATED"/>
    <property type="match status" value="1"/>
</dbReference>
<evidence type="ECO:0000256" key="8">
    <source>
        <dbReference type="ARBA" id="ARBA00023004"/>
    </source>
</evidence>
<evidence type="ECO:0000256" key="4">
    <source>
        <dbReference type="ARBA" id="ARBA00022723"/>
    </source>
</evidence>
<dbReference type="GO" id="GO:0031418">
    <property type="term" value="F:L-ascorbic acid binding"/>
    <property type="evidence" value="ECO:0007669"/>
    <property type="project" value="InterPro"/>
</dbReference>
<comment type="catalytic activity">
    <reaction evidence="10">
        <text>L-prolyl-[collagen] + 2-oxoglutarate + O2 = trans-4-hydroxy-L-prolyl-[collagen] + succinate + CO2</text>
        <dbReference type="Rhea" id="RHEA:18945"/>
        <dbReference type="Rhea" id="RHEA-COMP:11676"/>
        <dbReference type="Rhea" id="RHEA-COMP:11680"/>
        <dbReference type="ChEBI" id="CHEBI:15379"/>
        <dbReference type="ChEBI" id="CHEBI:16526"/>
        <dbReference type="ChEBI" id="CHEBI:16810"/>
        <dbReference type="ChEBI" id="CHEBI:30031"/>
        <dbReference type="ChEBI" id="CHEBI:50342"/>
        <dbReference type="ChEBI" id="CHEBI:61965"/>
        <dbReference type="EC" id="1.14.11.2"/>
    </reaction>
</comment>
<evidence type="ECO:0000256" key="5">
    <source>
        <dbReference type="ARBA" id="ARBA00022964"/>
    </source>
</evidence>
<sequence>MAPLHVLLLLALSAFCAGSALPGLWLAAAHAALAPSAAPHPWFEPVSWKPRSFVAHSFATREETDHIIAIAQPQLRRSTVVGAGGESVVDTYRTSYGMFIKRHHDPVVSRLEERVALWTKYNMSHQEDIQVLRYGNNQQYKAHFDSLDDDSPRTATVLIYLSDVEEGGETTFPDSEWVDPSMGEKLGPWSPCAKGNVAMKPKRGDAIVFHSVNPDGKTHDKHALHTACPVLGTGVKYVAIFWIHTLPFRPDQLAAPQEEEEPLLPEECVDADPNCPDWAAAGECQSNPGFMRGGATSLGNCRKSCKDCRVCRPDDDECRRDNRVKAGFLPINGPGFF</sequence>
<evidence type="ECO:0000313" key="14">
    <source>
        <dbReference type="EMBL" id="PSC72570.1"/>
    </source>
</evidence>
<keyword evidence="6" id="KW-1133">Transmembrane helix</keyword>
<keyword evidence="5" id="KW-0223">Dioxygenase</keyword>
<dbReference type="InterPro" id="IPR003582">
    <property type="entry name" value="ShKT_dom"/>
</dbReference>
<feature type="chain" id="PRO_5015187743" evidence="11">
    <location>
        <begin position="21"/>
        <end position="337"/>
    </location>
</feature>
<keyword evidence="4" id="KW-0479">Metal-binding</keyword>
<dbReference type="Pfam" id="PF13640">
    <property type="entry name" value="2OG-FeII_Oxy_3"/>
    <property type="match status" value="1"/>
</dbReference>
<comment type="caution">
    <text evidence="14">The sequence shown here is derived from an EMBL/GenBank/DDBJ whole genome shotgun (WGS) entry which is preliminary data.</text>
</comment>
<dbReference type="Proteomes" id="UP000239649">
    <property type="component" value="Unassembled WGS sequence"/>
</dbReference>
<dbReference type="AlphaFoldDB" id="A0A2P6VEQ0"/>
<accession>A0A2P6VEQ0</accession>
<feature type="domain" description="Fe2OG dioxygenase" evidence="12">
    <location>
        <begin position="125"/>
        <end position="245"/>
    </location>
</feature>
<keyword evidence="7" id="KW-0560">Oxidoreductase</keyword>
<evidence type="ECO:0000256" key="7">
    <source>
        <dbReference type="ARBA" id="ARBA00023002"/>
    </source>
</evidence>
<dbReference type="PANTHER" id="PTHR10869">
    <property type="entry name" value="PROLYL 4-HYDROXYLASE ALPHA SUBUNIT"/>
    <property type="match status" value="1"/>
</dbReference>
<keyword evidence="9" id="KW-0472">Membrane</keyword>
<dbReference type="OrthoDB" id="420380at2759"/>
<keyword evidence="11" id="KW-0732">Signal</keyword>
<evidence type="ECO:0000256" key="3">
    <source>
        <dbReference type="ARBA" id="ARBA00022692"/>
    </source>
</evidence>
<evidence type="ECO:0000313" key="15">
    <source>
        <dbReference type="Proteomes" id="UP000239649"/>
    </source>
</evidence>
<keyword evidence="8" id="KW-0408">Iron</keyword>
<dbReference type="GO" id="GO:0005506">
    <property type="term" value="F:iron ion binding"/>
    <property type="evidence" value="ECO:0007669"/>
    <property type="project" value="InterPro"/>
</dbReference>
<dbReference type="InterPro" id="IPR045054">
    <property type="entry name" value="P4HA-like"/>
</dbReference>
<keyword evidence="15" id="KW-1185">Reference proteome</keyword>
<dbReference type="PROSITE" id="PS51670">
    <property type="entry name" value="SHKT"/>
    <property type="match status" value="1"/>
</dbReference>
<reference evidence="14 15" key="1">
    <citation type="journal article" date="2018" name="Plant J.">
        <title>Genome sequences of Chlorella sorokiniana UTEX 1602 and Micractinium conductrix SAG 241.80: implications to maltose excretion by a green alga.</title>
        <authorList>
            <person name="Arriola M.B."/>
            <person name="Velmurugan N."/>
            <person name="Zhang Y."/>
            <person name="Plunkett M.H."/>
            <person name="Hondzo H."/>
            <person name="Barney B.M."/>
        </authorList>
    </citation>
    <scope>NUCLEOTIDE SEQUENCE [LARGE SCALE GENOMIC DNA]</scope>
    <source>
        <strain evidence="14 15">SAG 241.80</strain>
    </source>
</reference>
<comment type="cofactor">
    <cofactor evidence="1">
        <name>L-ascorbate</name>
        <dbReference type="ChEBI" id="CHEBI:38290"/>
    </cofactor>
</comment>
<organism evidence="14 15">
    <name type="scientific">Micractinium conductrix</name>
    <dbReference type="NCBI Taxonomy" id="554055"/>
    <lineage>
        <taxon>Eukaryota</taxon>
        <taxon>Viridiplantae</taxon>
        <taxon>Chlorophyta</taxon>
        <taxon>core chlorophytes</taxon>
        <taxon>Trebouxiophyceae</taxon>
        <taxon>Chlorellales</taxon>
        <taxon>Chlorellaceae</taxon>
        <taxon>Chlorella clade</taxon>
        <taxon>Micractinium</taxon>
    </lineage>
</organism>
<evidence type="ECO:0000256" key="2">
    <source>
        <dbReference type="ARBA" id="ARBA00004648"/>
    </source>
</evidence>
<dbReference type="Gene3D" id="2.60.120.620">
    <property type="entry name" value="q2cbj1_9rhob like domain"/>
    <property type="match status" value="1"/>
</dbReference>
<evidence type="ECO:0000256" key="1">
    <source>
        <dbReference type="ARBA" id="ARBA00001961"/>
    </source>
</evidence>
<dbReference type="GO" id="GO:0004656">
    <property type="term" value="F:procollagen-proline 4-dioxygenase activity"/>
    <property type="evidence" value="ECO:0007669"/>
    <property type="project" value="UniProtKB-EC"/>
</dbReference>
<gene>
    <name evidence="14" type="ORF">C2E20_4248</name>
</gene>
<dbReference type="Pfam" id="PF01549">
    <property type="entry name" value="ShK"/>
    <property type="match status" value="1"/>
</dbReference>
<proteinExistence type="predicted"/>
<dbReference type="InterPro" id="IPR044862">
    <property type="entry name" value="Pro_4_hyd_alph_FE2OG_OXY"/>
</dbReference>
<evidence type="ECO:0000256" key="6">
    <source>
        <dbReference type="ARBA" id="ARBA00022989"/>
    </source>
</evidence>
<feature type="domain" description="ShKT" evidence="13">
    <location>
        <begin position="268"/>
        <end position="308"/>
    </location>
</feature>
<evidence type="ECO:0000259" key="12">
    <source>
        <dbReference type="PROSITE" id="PS51471"/>
    </source>
</evidence>
<protein>
    <submittedName>
        <fullName evidence="14">Prolyl 4-hydroxylase subunit alpha-1 isoform B</fullName>
    </submittedName>
</protein>
<evidence type="ECO:0000256" key="11">
    <source>
        <dbReference type="SAM" id="SignalP"/>
    </source>
</evidence>
<keyword evidence="3" id="KW-0812">Transmembrane</keyword>
<evidence type="ECO:0000256" key="9">
    <source>
        <dbReference type="ARBA" id="ARBA00023136"/>
    </source>
</evidence>
<comment type="subcellular location">
    <subcellularLocation>
        <location evidence="2">Endoplasmic reticulum membrane</location>
        <topology evidence="2">Single-pass type II membrane protein</topology>
    </subcellularLocation>
</comment>
<evidence type="ECO:0000259" key="13">
    <source>
        <dbReference type="PROSITE" id="PS51670"/>
    </source>
</evidence>
<dbReference type="EMBL" id="LHPF02000010">
    <property type="protein sequence ID" value="PSC72570.1"/>
    <property type="molecule type" value="Genomic_DNA"/>
</dbReference>
<dbReference type="SMART" id="SM00254">
    <property type="entry name" value="ShKT"/>
    <property type="match status" value="1"/>
</dbReference>
<evidence type="ECO:0000256" key="10">
    <source>
        <dbReference type="ARBA" id="ARBA00049169"/>
    </source>
</evidence>
<dbReference type="InterPro" id="IPR006620">
    <property type="entry name" value="Pro_4_hyd_alph"/>
</dbReference>
<dbReference type="InterPro" id="IPR005123">
    <property type="entry name" value="Oxoglu/Fe-dep_dioxygenase_dom"/>
</dbReference>
<dbReference type="GO" id="GO:0005789">
    <property type="term" value="C:endoplasmic reticulum membrane"/>
    <property type="evidence" value="ECO:0007669"/>
    <property type="project" value="UniProtKB-SubCell"/>
</dbReference>